<evidence type="ECO:0000313" key="3">
    <source>
        <dbReference type="Proteomes" id="UP000003288"/>
    </source>
</evidence>
<organism evidence="2 3">
    <name type="scientific">Caminibacter mediatlanticus TB-2</name>
    <dbReference type="NCBI Taxonomy" id="391592"/>
    <lineage>
        <taxon>Bacteria</taxon>
        <taxon>Pseudomonadati</taxon>
        <taxon>Campylobacterota</taxon>
        <taxon>Epsilonproteobacteria</taxon>
        <taxon>Nautiliales</taxon>
        <taxon>Nautiliaceae</taxon>
        <taxon>Caminibacter</taxon>
    </lineage>
</organism>
<comment type="caution">
    <text evidence="2">The sequence shown here is derived from an EMBL/GenBank/DDBJ whole genome shotgun (WGS) entry which is preliminary data.</text>
</comment>
<name>A0AAI9AG23_9BACT</name>
<gene>
    <name evidence="2" type="ORF">CMTB2_00015</name>
</gene>
<protein>
    <recommendedName>
        <fullName evidence="4">SH3 domain-containing protein</fullName>
    </recommendedName>
</protein>
<evidence type="ECO:0008006" key="4">
    <source>
        <dbReference type="Google" id="ProtNLM"/>
    </source>
</evidence>
<keyword evidence="1" id="KW-0812">Transmembrane</keyword>
<feature type="transmembrane region" description="Helical" evidence="1">
    <location>
        <begin position="182"/>
        <end position="200"/>
    </location>
</feature>
<dbReference type="AlphaFoldDB" id="A0AAI9AG23"/>
<keyword evidence="1" id="KW-1133">Transmembrane helix</keyword>
<sequence>MNPYIYLLNVKFLANNEPHKLIIISKKFYKEINLNNLIKIKKIIPPKNYSNIVADDLKIENPIATKYDKNHTILNFNILCKNCFIKNFKVSSYEQNLTTISQNKASYYVILPKNIKEFTFFYFNSNKQTFEKIKIPVIITQNIISTQTNINPEDEKIFTPLNILILILIAFSLIIFLVYQKIFILLLPILLSISLLLKILPKGEIEIKKGTKVQILPTKQSTIIYISNKNEKAQILNKTKNYIKIKINNKIGWIKSENYK</sequence>
<dbReference type="Proteomes" id="UP000003288">
    <property type="component" value="Unassembled WGS sequence"/>
</dbReference>
<keyword evidence="1" id="KW-0472">Membrane</keyword>
<dbReference type="EMBL" id="ABCJ01000028">
    <property type="protein sequence ID" value="EDM22839.1"/>
    <property type="molecule type" value="Genomic_DNA"/>
</dbReference>
<accession>A0AAI9AG23</accession>
<evidence type="ECO:0000256" key="1">
    <source>
        <dbReference type="SAM" id="Phobius"/>
    </source>
</evidence>
<reference evidence="2 3" key="1">
    <citation type="journal article" date="2011" name="Stand. Genomic Sci.">
        <title>Draft genome sequence of Caminibacter mediatlanticus strain TB-2, an epsilonproteobacterium isolated from a deep-sea hydrothermal vent.</title>
        <authorList>
            <person name="Giovannelli D."/>
            <person name="Ferriera S."/>
            <person name="Johnson J."/>
            <person name="Kravitz S."/>
            <person name="Perez-Rodriguez I."/>
            <person name="Ricci J."/>
            <person name="O'Brien C."/>
            <person name="Voordeckers J.W."/>
            <person name="Bini E."/>
            <person name="Vetriani C."/>
        </authorList>
    </citation>
    <scope>NUCLEOTIDE SEQUENCE [LARGE SCALE GENOMIC DNA]</scope>
    <source>
        <strain evidence="2 3">TB-2</strain>
    </source>
</reference>
<evidence type="ECO:0000313" key="2">
    <source>
        <dbReference type="EMBL" id="EDM22839.1"/>
    </source>
</evidence>
<proteinExistence type="predicted"/>
<feature type="transmembrane region" description="Helical" evidence="1">
    <location>
        <begin position="157"/>
        <end position="176"/>
    </location>
</feature>